<feature type="domain" description="Protein kinase" evidence="17">
    <location>
        <begin position="16"/>
        <end position="270"/>
    </location>
</feature>
<evidence type="ECO:0000256" key="13">
    <source>
        <dbReference type="ARBA" id="ARBA00025665"/>
    </source>
</evidence>
<evidence type="ECO:0000256" key="11">
    <source>
        <dbReference type="ARBA" id="ARBA00022989"/>
    </source>
</evidence>
<dbReference type="GO" id="GO:0005789">
    <property type="term" value="C:endoplasmic reticulum membrane"/>
    <property type="evidence" value="ECO:0007669"/>
    <property type="project" value="UniProtKB-SubCell"/>
</dbReference>
<dbReference type="GO" id="GO:0004672">
    <property type="term" value="F:protein kinase activity"/>
    <property type="evidence" value="ECO:0007669"/>
    <property type="project" value="InterPro"/>
</dbReference>
<dbReference type="Gene3D" id="1.10.510.10">
    <property type="entry name" value="Transferase(Phosphotransferase) domain 1"/>
    <property type="match status" value="1"/>
</dbReference>
<evidence type="ECO:0000256" key="10">
    <source>
        <dbReference type="ARBA" id="ARBA00022968"/>
    </source>
</evidence>
<dbReference type="GO" id="GO:0019200">
    <property type="term" value="F:carbohydrate kinase activity"/>
    <property type="evidence" value="ECO:0007669"/>
    <property type="project" value="InterPro"/>
</dbReference>
<keyword evidence="5" id="KW-0812">Transmembrane</keyword>
<keyword evidence="12" id="KW-0472">Membrane</keyword>
<evidence type="ECO:0000256" key="3">
    <source>
        <dbReference type="ARBA" id="ARBA00015906"/>
    </source>
</evidence>
<proteinExistence type="predicted"/>
<reference evidence="18" key="1">
    <citation type="journal article" date="2023" name="IScience">
        <title>Live-bearing cockroach genome reveals convergent evolutionary mechanisms linked to viviparity in insects and beyond.</title>
        <authorList>
            <person name="Fouks B."/>
            <person name="Harrison M.C."/>
            <person name="Mikhailova A.A."/>
            <person name="Marchal E."/>
            <person name="English S."/>
            <person name="Carruthers M."/>
            <person name="Jennings E.C."/>
            <person name="Chiamaka E.L."/>
            <person name="Frigard R.A."/>
            <person name="Pippel M."/>
            <person name="Attardo G.M."/>
            <person name="Benoit J.B."/>
            <person name="Bornberg-Bauer E."/>
            <person name="Tobe S.S."/>
        </authorList>
    </citation>
    <scope>NUCLEOTIDE SEQUENCE</scope>
    <source>
        <strain evidence="18">Stay&amp;Tobe</strain>
    </source>
</reference>
<accession>A0AAD8ABS7</accession>
<evidence type="ECO:0000256" key="12">
    <source>
        <dbReference type="ARBA" id="ARBA00023136"/>
    </source>
</evidence>
<sequence length="270" mass="30904">MDSCHQWLTCSDVENVEVKEIIGIGAVKVVYRATWEGFKVAYSKLNNPAYIADFIHGLNMLRMLHPTKHIVQLIGFCNDDIILTEYHKYGNAVNITDKLTTSTIQMRLTLCLNYALILQYLHNSPIGTRVMCDSNDISKLLSQFLITEHMELLLNDVDALPEVNLKMNQSIKCGHRELIGTFVAPEQLWPFLHEFHDEEMPGYDEKTDIWKAASVCDYFLGNISGSDVVRYNLFSVHKLCKSIKPEMRPSAADLVMEYQRVLDEIQSNDL</sequence>
<evidence type="ECO:0000256" key="7">
    <source>
        <dbReference type="ARBA" id="ARBA00022777"/>
    </source>
</evidence>
<organism evidence="18 19">
    <name type="scientific">Diploptera punctata</name>
    <name type="common">Pacific beetle cockroach</name>
    <dbReference type="NCBI Taxonomy" id="6984"/>
    <lineage>
        <taxon>Eukaryota</taxon>
        <taxon>Metazoa</taxon>
        <taxon>Ecdysozoa</taxon>
        <taxon>Arthropoda</taxon>
        <taxon>Hexapoda</taxon>
        <taxon>Insecta</taxon>
        <taxon>Pterygota</taxon>
        <taxon>Neoptera</taxon>
        <taxon>Polyneoptera</taxon>
        <taxon>Dictyoptera</taxon>
        <taxon>Blattodea</taxon>
        <taxon>Blaberoidea</taxon>
        <taxon>Blaberidae</taxon>
        <taxon>Diplopterinae</taxon>
        <taxon>Diploptera</taxon>
    </lineage>
</organism>
<dbReference type="EMBL" id="JASPKZ010002339">
    <property type="protein sequence ID" value="KAJ9595412.1"/>
    <property type="molecule type" value="Genomic_DNA"/>
</dbReference>
<evidence type="ECO:0000256" key="1">
    <source>
        <dbReference type="ARBA" id="ARBA00004648"/>
    </source>
</evidence>
<evidence type="ECO:0000256" key="2">
    <source>
        <dbReference type="ARBA" id="ARBA00011932"/>
    </source>
</evidence>
<keyword evidence="10" id="KW-0735">Signal-anchor</keyword>
<comment type="function">
    <text evidence="13">Protein O-mannose kinase that specifically mediates phosphorylation at the 6-position of an O-mannose of the trisaccharide (N-acetylgalactosamine (GalNAc)-beta-1,3-N-acetylglucosamine (GlcNAc)-beta-1,4-mannose) to generate phosphorylated O-mannosyl trisaccharide (N-acetylgalactosamine-beta-1,3-N-acetylglucosamine-beta-1,4-(phosphate-6-)mannose). Phosphorylated O-mannosyl trisaccharide is a carbohydrate structure present in alpha-dystroglycan (DAG1), which is required for binding laminin G-like domain-containing extracellular proteins with high affinity. Only shows kinase activity when the GalNAc-beta-3-GlcNAc-beta-terminus is linked to the 4-position of O-mannose, suggesting that this disaccharide serves as the substrate recognition motif.</text>
</comment>
<evidence type="ECO:0000313" key="19">
    <source>
        <dbReference type="Proteomes" id="UP001233999"/>
    </source>
</evidence>
<keyword evidence="9" id="KW-0067">ATP-binding</keyword>
<dbReference type="GO" id="GO:0006493">
    <property type="term" value="P:protein O-linked glycosylation"/>
    <property type="evidence" value="ECO:0007669"/>
    <property type="project" value="InterPro"/>
</dbReference>
<reference evidence="18" key="2">
    <citation type="submission" date="2023-05" db="EMBL/GenBank/DDBJ databases">
        <authorList>
            <person name="Fouks B."/>
        </authorList>
    </citation>
    <scope>NUCLEOTIDE SEQUENCE</scope>
    <source>
        <strain evidence="18">Stay&amp;Tobe</strain>
        <tissue evidence="18">Testes</tissue>
    </source>
</reference>
<dbReference type="FunFam" id="1.10.510.10:FF:000464">
    <property type="entry name" value="Protein O-mannose kinase"/>
    <property type="match status" value="1"/>
</dbReference>
<evidence type="ECO:0000256" key="16">
    <source>
        <dbReference type="ARBA" id="ARBA00030430"/>
    </source>
</evidence>
<evidence type="ECO:0000256" key="14">
    <source>
        <dbReference type="ARBA" id="ARBA00029343"/>
    </source>
</evidence>
<dbReference type="Proteomes" id="UP001233999">
    <property type="component" value="Unassembled WGS sequence"/>
</dbReference>
<dbReference type="EC" id="2.7.1.183" evidence="2"/>
<evidence type="ECO:0000313" key="18">
    <source>
        <dbReference type="EMBL" id="KAJ9595412.1"/>
    </source>
</evidence>
<dbReference type="PANTHER" id="PTHR22618:SF2">
    <property type="entry name" value="PROTEIN O-MANNOSE KINASE"/>
    <property type="match status" value="1"/>
</dbReference>
<keyword evidence="6" id="KW-0547">Nucleotide-binding</keyword>
<evidence type="ECO:0000256" key="9">
    <source>
        <dbReference type="ARBA" id="ARBA00022840"/>
    </source>
</evidence>
<gene>
    <name evidence="18" type="ORF">L9F63_013396</name>
</gene>
<comment type="caution">
    <text evidence="18">The sequence shown here is derived from an EMBL/GenBank/DDBJ whole genome shotgun (WGS) entry which is preliminary data.</text>
</comment>
<evidence type="ECO:0000256" key="15">
    <source>
        <dbReference type="ARBA" id="ARBA00030304"/>
    </source>
</evidence>
<keyword evidence="8" id="KW-0256">Endoplasmic reticulum</keyword>
<keyword evidence="11" id="KW-1133">Transmembrane helix</keyword>
<comment type="subcellular location">
    <subcellularLocation>
        <location evidence="1">Endoplasmic reticulum membrane</location>
        <topology evidence="1">Single-pass type II membrane protein</topology>
    </subcellularLocation>
</comment>
<dbReference type="AlphaFoldDB" id="A0AAD8ABS7"/>
<dbReference type="InterPro" id="IPR000719">
    <property type="entry name" value="Prot_kinase_dom"/>
</dbReference>
<dbReference type="PANTHER" id="PTHR22618">
    <property type="entry name" value="PROTEIN O-MANNOSE KINASE"/>
    <property type="match status" value="1"/>
</dbReference>
<keyword evidence="7" id="KW-0418">Kinase</keyword>
<dbReference type="SUPFAM" id="SSF56112">
    <property type="entry name" value="Protein kinase-like (PK-like)"/>
    <property type="match status" value="1"/>
</dbReference>
<dbReference type="GO" id="GO:0005524">
    <property type="term" value="F:ATP binding"/>
    <property type="evidence" value="ECO:0007669"/>
    <property type="project" value="UniProtKB-KW"/>
</dbReference>
<dbReference type="PROSITE" id="PS50011">
    <property type="entry name" value="PROTEIN_KINASE_DOM"/>
    <property type="match status" value="1"/>
</dbReference>
<comment type="catalytic activity">
    <reaction evidence="14">
        <text>3-O-[beta-D-GalNAc-(1-&gt;3)-beta-D-GlcNAc-(1-&gt;4)-alpha-D-Man]-L-Thr-[protein] + ATP = 3-O-[beta-D-GalNAc-(1-&gt;3)-beta-D-GlcNAc-(1-&gt;4)-(O-6-P-alpha-D-Man)]-Thr-[protein] + ADP + H(+)</text>
        <dbReference type="Rhea" id="RHEA:52616"/>
        <dbReference type="Rhea" id="RHEA-COMP:13308"/>
        <dbReference type="Rhea" id="RHEA-COMP:13309"/>
        <dbReference type="ChEBI" id="CHEBI:15378"/>
        <dbReference type="ChEBI" id="CHEBI:30616"/>
        <dbReference type="ChEBI" id="CHEBI:136709"/>
        <dbReference type="ChEBI" id="CHEBI:136710"/>
        <dbReference type="ChEBI" id="CHEBI:456216"/>
        <dbReference type="EC" id="2.7.1.183"/>
    </reaction>
</comment>
<name>A0AAD8ABS7_DIPPU</name>
<dbReference type="InterPro" id="IPR039318">
    <property type="entry name" value="POMK"/>
</dbReference>
<dbReference type="InterPro" id="IPR011009">
    <property type="entry name" value="Kinase-like_dom_sf"/>
</dbReference>
<dbReference type="InterPro" id="IPR001245">
    <property type="entry name" value="Ser-Thr/Tyr_kinase_cat_dom"/>
</dbReference>
<keyword evidence="4" id="KW-0808">Transferase</keyword>
<evidence type="ECO:0000259" key="17">
    <source>
        <dbReference type="PROSITE" id="PS50011"/>
    </source>
</evidence>
<keyword evidence="19" id="KW-1185">Reference proteome</keyword>
<evidence type="ECO:0000256" key="4">
    <source>
        <dbReference type="ARBA" id="ARBA00022679"/>
    </source>
</evidence>
<dbReference type="Pfam" id="PF07714">
    <property type="entry name" value="PK_Tyr_Ser-Thr"/>
    <property type="match status" value="1"/>
</dbReference>
<evidence type="ECO:0000256" key="6">
    <source>
        <dbReference type="ARBA" id="ARBA00022741"/>
    </source>
</evidence>
<protein>
    <recommendedName>
        <fullName evidence="3">Protein O-mannose kinase</fullName>
        <ecNumber evidence="2">2.7.1.183</ecNumber>
    </recommendedName>
    <alternativeName>
        <fullName evidence="16">Protein kinase-like protein SgK196</fullName>
    </alternativeName>
    <alternativeName>
        <fullName evidence="15">Sugen kinase 196</fullName>
    </alternativeName>
</protein>
<evidence type="ECO:0000256" key="5">
    <source>
        <dbReference type="ARBA" id="ARBA00022692"/>
    </source>
</evidence>
<evidence type="ECO:0000256" key="8">
    <source>
        <dbReference type="ARBA" id="ARBA00022824"/>
    </source>
</evidence>